<evidence type="ECO:0000313" key="1">
    <source>
        <dbReference type="EMBL" id="CEG41536.1"/>
    </source>
</evidence>
<dbReference type="EMBL" id="CCYD01000553">
    <property type="protein sequence ID" value="CEG41536.1"/>
    <property type="molecule type" value="Genomic_DNA"/>
</dbReference>
<organism evidence="1 2">
    <name type="scientific">Plasmopara halstedii</name>
    <name type="common">Downy mildew of sunflower</name>
    <dbReference type="NCBI Taxonomy" id="4781"/>
    <lineage>
        <taxon>Eukaryota</taxon>
        <taxon>Sar</taxon>
        <taxon>Stramenopiles</taxon>
        <taxon>Oomycota</taxon>
        <taxon>Peronosporomycetes</taxon>
        <taxon>Peronosporales</taxon>
        <taxon>Peronosporaceae</taxon>
        <taxon>Plasmopara</taxon>
    </lineage>
</organism>
<dbReference type="GeneID" id="36406931"/>
<accession>A0A0P1AK95</accession>
<dbReference type="AlphaFoldDB" id="A0A0P1AK95"/>
<sequence>MDKKSASTRGRLRFESLPSTFFMADLYHLGLRTPLFDIDRFIRNVGFNAEGLW</sequence>
<keyword evidence="2" id="KW-1185">Reference proteome</keyword>
<dbReference type="RefSeq" id="XP_024577905.1">
    <property type="nucleotide sequence ID" value="XM_024727316.1"/>
</dbReference>
<proteinExistence type="predicted"/>
<reference evidence="2" key="1">
    <citation type="submission" date="2014-09" db="EMBL/GenBank/DDBJ databases">
        <authorList>
            <person name="Sharma Rahul"/>
            <person name="Thines Marco"/>
        </authorList>
    </citation>
    <scope>NUCLEOTIDE SEQUENCE [LARGE SCALE GENOMIC DNA]</scope>
</reference>
<name>A0A0P1AK95_PLAHL</name>
<dbReference type="Proteomes" id="UP000054928">
    <property type="component" value="Unassembled WGS sequence"/>
</dbReference>
<protein>
    <submittedName>
        <fullName evidence="1">Uncharacterized protein</fullName>
    </submittedName>
</protein>
<evidence type="ECO:0000313" key="2">
    <source>
        <dbReference type="Proteomes" id="UP000054928"/>
    </source>
</evidence>